<dbReference type="InterPro" id="IPR007197">
    <property type="entry name" value="rSAM"/>
</dbReference>
<keyword evidence="3" id="KW-0949">S-adenosyl-L-methionine</keyword>
<evidence type="ECO:0000256" key="6">
    <source>
        <dbReference type="ARBA" id="ARBA00023014"/>
    </source>
</evidence>
<comment type="caution">
    <text evidence="8">The sequence shown here is derived from an EMBL/GenBank/DDBJ whole genome shotgun (WGS) entry which is preliminary data.</text>
</comment>
<name>A4E950_COLAA</name>
<evidence type="ECO:0000256" key="2">
    <source>
        <dbReference type="ARBA" id="ARBA00022485"/>
    </source>
</evidence>
<dbReference type="AlphaFoldDB" id="A4E950"/>
<dbReference type="SFLD" id="SFLDG01083">
    <property type="entry name" value="Uncharacterised_Radical_SAM_Su"/>
    <property type="match status" value="1"/>
</dbReference>
<evidence type="ECO:0000259" key="7">
    <source>
        <dbReference type="Pfam" id="PF04055"/>
    </source>
</evidence>
<organism evidence="8 9">
    <name type="scientific">Collinsella aerofaciens (strain ATCC 25986 / DSM 3979 / JCM 10188 / KCTC 3647 / NCTC 11838 / VPI 1003)</name>
    <dbReference type="NCBI Taxonomy" id="411903"/>
    <lineage>
        <taxon>Bacteria</taxon>
        <taxon>Bacillati</taxon>
        <taxon>Actinomycetota</taxon>
        <taxon>Coriobacteriia</taxon>
        <taxon>Coriobacteriales</taxon>
        <taxon>Coriobacteriaceae</taxon>
        <taxon>Collinsella</taxon>
    </lineage>
</organism>
<feature type="domain" description="Radical SAM core" evidence="7">
    <location>
        <begin position="231"/>
        <end position="370"/>
    </location>
</feature>
<accession>A4E950</accession>
<keyword evidence="6" id="KW-0411">Iron-sulfur</keyword>
<evidence type="ECO:0000256" key="1">
    <source>
        <dbReference type="ARBA" id="ARBA00001966"/>
    </source>
</evidence>
<dbReference type="PANTHER" id="PTHR43787:SF11">
    <property type="entry name" value="UPF0026 PROTEIN SLR1464"/>
    <property type="match status" value="1"/>
</dbReference>
<dbReference type="SUPFAM" id="SSF102114">
    <property type="entry name" value="Radical SAM enzymes"/>
    <property type="match status" value="1"/>
</dbReference>
<dbReference type="GO" id="GO:0051539">
    <property type="term" value="F:4 iron, 4 sulfur cluster binding"/>
    <property type="evidence" value="ECO:0007669"/>
    <property type="project" value="UniProtKB-KW"/>
</dbReference>
<keyword evidence="2" id="KW-0004">4Fe-4S</keyword>
<gene>
    <name evidence="8" type="ORF">COLAER_00942</name>
</gene>
<evidence type="ECO:0000313" key="9">
    <source>
        <dbReference type="Proteomes" id="UP000002979"/>
    </source>
</evidence>
<sequence>MQNRTGDEMGFGAKKLQRHQRTGAMRKHICRSANVFDHGLQVGGLSGKIIAAVCRIAAATAAAAVVGNYAVVAAELTSDTVEKCAVDTSAVHAHQGRSIRRHIWAGIFATGNRGARILDRKIHVVPPSSMLIQLHVSAVGWTHIALHLVNRLTLPDPRLFMARHNGRREKTKLVKQEPIPCFGADAMLRHNCLEEHKPMSTFLNASPIFGPVRSRRLGLSLGVNMMPASGKICTFDCIYCENGLNAERPCHEPYNTAAVVLDALEAKLREMAAEGELPDVITFAGNGEPTAAPEFPQAIAGAVALRDELAPNSKIAVLSNGTRADRPEVHDALMMVDDNILKLDTVDPAFIQLLDQPVGPYDVEHQIETFASFDGHVIIQTIFLTGEYQGKLIDNTGEEYVAPWLAALERIRPQEATIYTVARETPVAGLAKAAPEVLDAIAARVQALGIPCQVSY</sequence>
<dbReference type="SFLD" id="SFLDS00029">
    <property type="entry name" value="Radical_SAM"/>
    <property type="match status" value="1"/>
</dbReference>
<dbReference type="InterPro" id="IPR013785">
    <property type="entry name" value="Aldolase_TIM"/>
</dbReference>
<dbReference type="Pfam" id="PF04055">
    <property type="entry name" value="Radical_SAM"/>
    <property type="match status" value="1"/>
</dbReference>
<dbReference type="CDD" id="cd01335">
    <property type="entry name" value="Radical_SAM"/>
    <property type="match status" value="1"/>
</dbReference>
<evidence type="ECO:0000256" key="5">
    <source>
        <dbReference type="ARBA" id="ARBA00023004"/>
    </source>
</evidence>
<dbReference type="EMBL" id="AAVN02000003">
    <property type="protein sequence ID" value="EBA39795.1"/>
    <property type="molecule type" value="Genomic_DNA"/>
</dbReference>
<evidence type="ECO:0000256" key="3">
    <source>
        <dbReference type="ARBA" id="ARBA00022691"/>
    </source>
</evidence>
<dbReference type="Proteomes" id="UP000002979">
    <property type="component" value="Unassembled WGS sequence"/>
</dbReference>
<evidence type="ECO:0000256" key="4">
    <source>
        <dbReference type="ARBA" id="ARBA00022723"/>
    </source>
</evidence>
<protein>
    <recommendedName>
        <fullName evidence="7">Radical SAM core domain-containing protein</fullName>
    </recommendedName>
</protein>
<reference evidence="8 9" key="2">
    <citation type="submission" date="2007-04" db="EMBL/GenBank/DDBJ databases">
        <authorList>
            <person name="Fulton L."/>
            <person name="Clifton S."/>
            <person name="Fulton B."/>
            <person name="Xu J."/>
            <person name="Minx P."/>
            <person name="Mardis E.R."/>
            <person name="Wilson R.K."/>
        </authorList>
    </citation>
    <scope>NUCLEOTIDE SEQUENCE [LARGE SCALE GENOMIC DNA]</scope>
    <source>
        <strain evidence="9">ATCC 25986 / DSM 3979 / JCM 10188 / KCTC 3647 / NCTC 11838 / VPI 1003</strain>
    </source>
</reference>
<keyword evidence="5" id="KW-0408">Iron</keyword>
<proteinExistence type="predicted"/>
<reference evidence="8 9" key="1">
    <citation type="submission" date="2007-01" db="EMBL/GenBank/DDBJ databases">
        <title>Draft genome sequence of Collinsella aerofaciens (ATCC 25986).</title>
        <authorList>
            <person name="Sudarsanam P."/>
            <person name="Ley R."/>
            <person name="Guruge J."/>
            <person name="Turnbaugh P.J."/>
            <person name="Mahowald M."/>
            <person name="Liep D."/>
            <person name="Gordon J."/>
        </authorList>
    </citation>
    <scope>NUCLEOTIDE SEQUENCE [LARGE SCALE GENOMIC DNA]</scope>
    <source>
        <strain evidence="9">ATCC 25986 / DSM 3979 / JCM 10188 / KCTC 3647 / NCTC 11838 / VPI 1003</strain>
    </source>
</reference>
<comment type="cofactor">
    <cofactor evidence="1">
        <name>[4Fe-4S] cluster</name>
        <dbReference type="ChEBI" id="CHEBI:49883"/>
    </cofactor>
</comment>
<dbReference type="InterPro" id="IPR040084">
    <property type="entry name" value="GTPase_Obg"/>
</dbReference>
<dbReference type="Gene3D" id="3.20.20.70">
    <property type="entry name" value="Aldolase class I"/>
    <property type="match status" value="1"/>
</dbReference>
<dbReference type="PANTHER" id="PTHR43787">
    <property type="entry name" value="FEMO COFACTOR BIOSYNTHESIS PROTEIN NIFB-RELATED"/>
    <property type="match status" value="1"/>
</dbReference>
<dbReference type="InterPro" id="IPR058240">
    <property type="entry name" value="rSAM_sf"/>
</dbReference>
<dbReference type="GO" id="GO:0003824">
    <property type="term" value="F:catalytic activity"/>
    <property type="evidence" value="ECO:0007669"/>
    <property type="project" value="InterPro"/>
</dbReference>
<evidence type="ECO:0000313" key="8">
    <source>
        <dbReference type="EMBL" id="EBA39795.1"/>
    </source>
</evidence>
<keyword evidence="4" id="KW-0479">Metal-binding</keyword>
<dbReference type="GO" id="GO:0046872">
    <property type="term" value="F:metal ion binding"/>
    <property type="evidence" value="ECO:0007669"/>
    <property type="project" value="UniProtKB-KW"/>
</dbReference>